<dbReference type="CDD" id="cd02120">
    <property type="entry name" value="PA_subtilisin_like"/>
    <property type="match status" value="1"/>
</dbReference>
<feature type="domain" description="PA" evidence="8">
    <location>
        <begin position="449"/>
        <end position="526"/>
    </location>
</feature>
<evidence type="ECO:0000256" key="1">
    <source>
        <dbReference type="ARBA" id="ARBA00011073"/>
    </source>
</evidence>
<dbReference type="RefSeq" id="WP_183595421.1">
    <property type="nucleotide sequence ID" value="NZ_JACHWR010000008.1"/>
</dbReference>
<dbReference type="InterPro" id="IPR000209">
    <property type="entry name" value="Peptidase_S8/S53_dom"/>
</dbReference>
<evidence type="ECO:0000256" key="5">
    <source>
        <dbReference type="PIRSR" id="PIRSR615500-1"/>
    </source>
</evidence>
<dbReference type="PROSITE" id="PS51892">
    <property type="entry name" value="SUBTILASE"/>
    <property type="match status" value="1"/>
</dbReference>
<comment type="similarity">
    <text evidence="1 6">Belongs to the peptidase S8 family.</text>
</comment>
<evidence type="ECO:0000313" key="10">
    <source>
        <dbReference type="EMBL" id="MBB3045424.1"/>
    </source>
</evidence>
<dbReference type="PRINTS" id="PR00723">
    <property type="entry name" value="SUBTILISIN"/>
</dbReference>
<reference evidence="10 11" key="1">
    <citation type="submission" date="2020-08" db="EMBL/GenBank/DDBJ databases">
        <title>Sequencing the genomes of 1000 actinobacteria strains.</title>
        <authorList>
            <person name="Klenk H.-P."/>
        </authorList>
    </citation>
    <scope>NUCLEOTIDE SEQUENCE [LARGE SCALE GENOMIC DNA]</scope>
    <source>
        <strain evidence="10 11">DSM 105498</strain>
    </source>
</reference>
<evidence type="ECO:0000256" key="4">
    <source>
        <dbReference type="ARBA" id="ARBA00022825"/>
    </source>
</evidence>
<dbReference type="Gene3D" id="3.50.30.30">
    <property type="match status" value="1"/>
</dbReference>
<evidence type="ECO:0000259" key="7">
    <source>
        <dbReference type="Pfam" id="PF00082"/>
    </source>
</evidence>
<dbReference type="Pfam" id="PF02225">
    <property type="entry name" value="PA"/>
    <property type="match status" value="1"/>
</dbReference>
<dbReference type="Proteomes" id="UP000589626">
    <property type="component" value="Unassembled WGS sequence"/>
</dbReference>
<comment type="caution">
    <text evidence="10">The sequence shown here is derived from an EMBL/GenBank/DDBJ whole genome shotgun (WGS) entry which is preliminary data.</text>
</comment>
<evidence type="ECO:0000256" key="3">
    <source>
        <dbReference type="ARBA" id="ARBA00022801"/>
    </source>
</evidence>
<evidence type="ECO:0000259" key="8">
    <source>
        <dbReference type="Pfam" id="PF02225"/>
    </source>
</evidence>
<evidence type="ECO:0000256" key="2">
    <source>
        <dbReference type="ARBA" id="ARBA00022670"/>
    </source>
</evidence>
<keyword evidence="4 6" id="KW-0720">Serine protease</keyword>
<name>A0A7W4Z3F5_9ACTN</name>
<dbReference type="InterPro" id="IPR045051">
    <property type="entry name" value="SBT"/>
</dbReference>
<sequence length="995" mass="104017">MSFSGVAGSARVRVLGIGVVIAALLAIVPVPSAHAKTRPAPSSLADGRYIVLLRAPAATGYAGGTGSYAATRSTTGQFNARSARVAAYSAHLRRTHAEVARDHGTETVQDFTVAANGFVADLTKEQAFDLSTDRRVLLVEKSRTLRLTTWHSPDFLGLTGRHGAWARHGGRHDAGAGVVIGDLDSGIWPESKSFAGEKLTTKPKTTWDVSRRGEKTRMEKVDGQVFRGRCQIAEKWHKRDCTTKIIGARYYADSFLQTVPAAKLARTEQLSARDGSGHGTHTASTAAGGVVEKVRTEGRRFGRVVGMAPAARLAVYKVCWEAADPDDSGCNNADSIAAIEQAVIDGVDVINFSIGGGASPTLDAVELAFEGAAEAGIFVSASAGNSGPDPSTLDHPAPWVTTVAATTSYNYENTIVLGNGKRIVGASVSTDPVPSTRVVDASRAAAAGAADGDADICGPKSLDRDQVKGRIVVCLRGVYDRVAKSDEVERAGGVAMILVNPSPNSLDADFHAVPTVHISDTDGTRLFDYLGEAGSKARAEFVLGNRTRHQTPLPQVAGFSSRGPTLVSGGDLLKPDVSAPGVSVLAAVSPPSNSGRKYDLYSGTSMAAPHIAGLAAFIHGERPQWTPMQIKSALMTTARPALTEKGAESKDALAQGAGEVTPRRFFDPGLFVTSTPVQWRGFVTQQGIATGTPALAPKKVNVPSLADGAVTAKTTLRRTFQATRPGVWEISASVPGFTVKTSPARIRSDRKNDAIDVKFVFHRTNAKLGRYSQGAVVLEGPTTVRLPVALRPVSVDAPAAVTGTGPSGSVSVPLVAGFTGDLDANARGLAQSTTVNDSVAAGTDDYQCVTVTPETTLARFQVDAVDDTADLDLTVLSSTSCNIEDAFAIAGQSGTASGDEAVTLRNPDPGTYLVQVAGFSAGDQGSPMAYGFDFWDVNPAATAGGLRLTPDPVPVRANRKTSVDLSWGGLVAGVRYLGYLTYPDSDDITLVRVDG</sequence>
<dbReference type="EMBL" id="JACHWR010000008">
    <property type="protein sequence ID" value="MBB3045424.1"/>
    <property type="molecule type" value="Genomic_DNA"/>
</dbReference>
<organism evidence="10 11">
    <name type="scientific">Nocardioides soli</name>
    <dbReference type="NCBI Taxonomy" id="1036020"/>
    <lineage>
        <taxon>Bacteria</taxon>
        <taxon>Bacillati</taxon>
        <taxon>Actinomycetota</taxon>
        <taxon>Actinomycetes</taxon>
        <taxon>Propionibacteriales</taxon>
        <taxon>Nocardioidaceae</taxon>
        <taxon>Nocardioides</taxon>
    </lineage>
</organism>
<dbReference type="CDD" id="cd04852">
    <property type="entry name" value="Peptidases_S8_3"/>
    <property type="match status" value="1"/>
</dbReference>
<gene>
    <name evidence="10" type="ORF">FHU40_005281</name>
</gene>
<dbReference type="SUPFAM" id="SSF52743">
    <property type="entry name" value="Subtilisin-like"/>
    <property type="match status" value="1"/>
</dbReference>
<dbReference type="InterPro" id="IPR015500">
    <property type="entry name" value="Peptidase_S8_subtilisin-rel"/>
</dbReference>
<dbReference type="GO" id="GO:0004252">
    <property type="term" value="F:serine-type endopeptidase activity"/>
    <property type="evidence" value="ECO:0007669"/>
    <property type="project" value="UniProtKB-UniRule"/>
</dbReference>
<evidence type="ECO:0008006" key="12">
    <source>
        <dbReference type="Google" id="ProtNLM"/>
    </source>
</evidence>
<dbReference type="InterPro" id="IPR010259">
    <property type="entry name" value="S8pro/Inhibitor_I9"/>
</dbReference>
<keyword evidence="3 6" id="KW-0378">Hydrolase</keyword>
<dbReference type="InterPro" id="IPR036852">
    <property type="entry name" value="Peptidase_S8/S53_dom_sf"/>
</dbReference>
<dbReference type="InterPro" id="IPR034197">
    <property type="entry name" value="Peptidases_S8_3"/>
</dbReference>
<feature type="active site" description="Charge relay system" evidence="5 6">
    <location>
        <position position="184"/>
    </location>
</feature>
<dbReference type="InterPro" id="IPR023828">
    <property type="entry name" value="Peptidase_S8_Ser-AS"/>
</dbReference>
<feature type="domain" description="Inhibitor I9" evidence="9">
    <location>
        <begin position="89"/>
        <end position="147"/>
    </location>
</feature>
<feature type="active site" description="Charge relay system" evidence="5 6">
    <location>
        <position position="605"/>
    </location>
</feature>
<feature type="domain" description="Peptidase S8/S53" evidence="7">
    <location>
        <begin position="175"/>
        <end position="658"/>
    </location>
</feature>
<proteinExistence type="inferred from homology"/>
<dbReference type="GO" id="GO:0006508">
    <property type="term" value="P:proteolysis"/>
    <property type="evidence" value="ECO:0007669"/>
    <property type="project" value="UniProtKB-KW"/>
</dbReference>
<evidence type="ECO:0000313" key="11">
    <source>
        <dbReference type="Proteomes" id="UP000589626"/>
    </source>
</evidence>
<dbReference type="AlphaFoldDB" id="A0A7W4Z3F5"/>
<dbReference type="PANTHER" id="PTHR10795">
    <property type="entry name" value="PROPROTEIN CONVERTASE SUBTILISIN/KEXIN"/>
    <property type="match status" value="1"/>
</dbReference>
<dbReference type="PROSITE" id="PS00138">
    <property type="entry name" value="SUBTILASE_SER"/>
    <property type="match status" value="1"/>
</dbReference>
<evidence type="ECO:0000256" key="6">
    <source>
        <dbReference type="PROSITE-ProRule" id="PRU01240"/>
    </source>
</evidence>
<keyword evidence="2 6" id="KW-0645">Protease</keyword>
<accession>A0A7W4Z3F5</accession>
<evidence type="ECO:0000259" key="9">
    <source>
        <dbReference type="Pfam" id="PF05922"/>
    </source>
</evidence>
<dbReference type="Gene3D" id="2.60.120.380">
    <property type="match status" value="1"/>
</dbReference>
<keyword evidence="11" id="KW-1185">Reference proteome</keyword>
<dbReference type="Pfam" id="PF05922">
    <property type="entry name" value="Inhibitor_I9"/>
    <property type="match status" value="1"/>
</dbReference>
<dbReference type="Gene3D" id="3.40.50.200">
    <property type="entry name" value="Peptidase S8/S53 domain"/>
    <property type="match status" value="1"/>
</dbReference>
<dbReference type="Pfam" id="PF00082">
    <property type="entry name" value="Peptidase_S8"/>
    <property type="match status" value="1"/>
</dbReference>
<feature type="active site" description="Charge relay system" evidence="5 6">
    <location>
        <position position="278"/>
    </location>
</feature>
<protein>
    <recommendedName>
        <fullName evidence="12">Serine protease</fullName>
    </recommendedName>
</protein>
<dbReference type="InterPro" id="IPR003137">
    <property type="entry name" value="PA_domain"/>
</dbReference>